<dbReference type="EMBL" id="NRDI02000001">
    <property type="protein sequence ID" value="KAI1520561.1"/>
    <property type="molecule type" value="Genomic_DNA"/>
</dbReference>
<feature type="compositionally biased region" description="Polar residues" evidence="1">
    <location>
        <begin position="14"/>
        <end position="35"/>
    </location>
</feature>
<evidence type="ECO:0000256" key="1">
    <source>
        <dbReference type="SAM" id="MobiDB-lite"/>
    </source>
</evidence>
<comment type="caution">
    <text evidence="2">The sequence shown here is derived from an EMBL/GenBank/DDBJ whole genome shotgun (WGS) entry which is preliminary data.</text>
</comment>
<evidence type="ECO:0000313" key="3">
    <source>
        <dbReference type="Proteomes" id="UP000249757"/>
    </source>
</evidence>
<evidence type="ECO:0000313" key="2">
    <source>
        <dbReference type="EMBL" id="KAI1520561.1"/>
    </source>
</evidence>
<reference evidence="3" key="1">
    <citation type="journal article" date="2022" name="Microb. Genom.">
        <title>A global pangenome for the wheat fungal pathogen Pyrenophora tritici-repentis and prediction of effector protein structural homology.</title>
        <authorList>
            <person name="Moolhuijzen P.M."/>
            <person name="See P.T."/>
            <person name="Shi G."/>
            <person name="Powell H.R."/>
            <person name="Cockram J."/>
            <person name="Jorgensen L.N."/>
            <person name="Benslimane H."/>
            <person name="Strelkov S.E."/>
            <person name="Turner J."/>
            <person name="Liu Z."/>
            <person name="Moffat C.S."/>
        </authorList>
    </citation>
    <scope>NUCLEOTIDE SEQUENCE [LARGE SCALE GENOMIC DNA]</scope>
</reference>
<organism evidence="2 3">
    <name type="scientific">Pyrenophora tritici-repentis</name>
    <dbReference type="NCBI Taxonomy" id="45151"/>
    <lineage>
        <taxon>Eukaryota</taxon>
        <taxon>Fungi</taxon>
        <taxon>Dikarya</taxon>
        <taxon>Ascomycota</taxon>
        <taxon>Pezizomycotina</taxon>
        <taxon>Dothideomycetes</taxon>
        <taxon>Pleosporomycetidae</taxon>
        <taxon>Pleosporales</taxon>
        <taxon>Pleosporineae</taxon>
        <taxon>Pleosporaceae</taxon>
        <taxon>Pyrenophora</taxon>
    </lineage>
</organism>
<dbReference type="OMA" id="IGDRNIV"/>
<feature type="compositionally biased region" description="Polar residues" evidence="1">
    <location>
        <begin position="213"/>
        <end position="232"/>
    </location>
</feature>
<sequence length="255" mass="27081">MEPFYKSGPESAKDTTLSVSSTSEDGPSTSNTSASEHMPPPPAYHMVVDPSMPIPNLRNPYDHMEEDDDKDDEDTPEVTINAATQIRGHGNIVSIAQMDSMRVANLISTILTGDPNKAPSDGTGRPLTPPSPTARVLATSRTEMRGVKMYPSINITVNCGATIIGDRNIVGPGLGDIARQMQMAQRNQAAQQQQQAAAQAQAAAAAAARQAQKMNSGPTIATPPMSRSSSLHSDACGRKRKTEDIEEGCAGKRAR</sequence>
<dbReference type="OrthoDB" id="3942467at2759"/>
<feature type="region of interest" description="Disordered" evidence="1">
    <location>
        <begin position="207"/>
        <end position="255"/>
    </location>
</feature>
<dbReference type="AlphaFoldDB" id="A0A922NSK1"/>
<dbReference type="Proteomes" id="UP000249757">
    <property type="component" value="Unassembled WGS sequence"/>
</dbReference>
<protein>
    <submittedName>
        <fullName evidence="2">Uncharacterized protein</fullName>
    </submittedName>
</protein>
<feature type="compositionally biased region" description="Acidic residues" evidence="1">
    <location>
        <begin position="64"/>
        <end position="76"/>
    </location>
</feature>
<keyword evidence="3" id="KW-1185">Reference proteome</keyword>
<feature type="region of interest" description="Disordered" evidence="1">
    <location>
        <begin position="1"/>
        <end position="76"/>
    </location>
</feature>
<gene>
    <name evidence="2" type="ORF">Ptr86124_000929</name>
</gene>
<proteinExistence type="predicted"/>
<feature type="region of interest" description="Disordered" evidence="1">
    <location>
        <begin position="112"/>
        <end position="134"/>
    </location>
</feature>
<name>A0A922NSK1_9PLEO</name>
<accession>A0A922NSK1</accession>